<dbReference type="AlphaFoldDB" id="A0A9P0PYR5"/>
<gene>
    <name evidence="1" type="ORF">ACAOBT_LOCUS26694</name>
</gene>
<proteinExistence type="predicted"/>
<protein>
    <submittedName>
        <fullName evidence="1">Uncharacterized protein</fullName>
    </submittedName>
</protein>
<accession>A0A9P0PYR5</accession>
<sequence length="46" mass="5075">MTTVDLQLDRCPEMVRRRRSLVPHAVATPQFVTATQSGSSTVSTSR</sequence>
<dbReference type="Proteomes" id="UP001152888">
    <property type="component" value="Unassembled WGS sequence"/>
</dbReference>
<reference evidence="1" key="1">
    <citation type="submission" date="2022-03" db="EMBL/GenBank/DDBJ databases">
        <authorList>
            <person name="Sayadi A."/>
        </authorList>
    </citation>
    <scope>NUCLEOTIDE SEQUENCE</scope>
</reference>
<organism evidence="1 2">
    <name type="scientific">Acanthoscelides obtectus</name>
    <name type="common">Bean weevil</name>
    <name type="synonym">Bruchus obtectus</name>
    <dbReference type="NCBI Taxonomy" id="200917"/>
    <lineage>
        <taxon>Eukaryota</taxon>
        <taxon>Metazoa</taxon>
        <taxon>Ecdysozoa</taxon>
        <taxon>Arthropoda</taxon>
        <taxon>Hexapoda</taxon>
        <taxon>Insecta</taxon>
        <taxon>Pterygota</taxon>
        <taxon>Neoptera</taxon>
        <taxon>Endopterygota</taxon>
        <taxon>Coleoptera</taxon>
        <taxon>Polyphaga</taxon>
        <taxon>Cucujiformia</taxon>
        <taxon>Chrysomeloidea</taxon>
        <taxon>Chrysomelidae</taxon>
        <taxon>Bruchinae</taxon>
        <taxon>Bruchini</taxon>
        <taxon>Acanthoscelides</taxon>
    </lineage>
</organism>
<comment type="caution">
    <text evidence="1">The sequence shown here is derived from an EMBL/GenBank/DDBJ whole genome shotgun (WGS) entry which is preliminary data.</text>
</comment>
<name>A0A9P0PYR5_ACAOB</name>
<dbReference type="EMBL" id="CAKOFQ010007488">
    <property type="protein sequence ID" value="CAH2002244.1"/>
    <property type="molecule type" value="Genomic_DNA"/>
</dbReference>
<evidence type="ECO:0000313" key="2">
    <source>
        <dbReference type="Proteomes" id="UP001152888"/>
    </source>
</evidence>
<evidence type="ECO:0000313" key="1">
    <source>
        <dbReference type="EMBL" id="CAH2002244.1"/>
    </source>
</evidence>
<keyword evidence="2" id="KW-1185">Reference proteome</keyword>